<organism evidence="1 2">
    <name type="scientific">Phanerochaete carnosa (strain HHB-10118-sp)</name>
    <name type="common">White-rot fungus</name>
    <name type="synonym">Peniophora carnosa</name>
    <dbReference type="NCBI Taxonomy" id="650164"/>
    <lineage>
        <taxon>Eukaryota</taxon>
        <taxon>Fungi</taxon>
        <taxon>Dikarya</taxon>
        <taxon>Basidiomycota</taxon>
        <taxon>Agaricomycotina</taxon>
        <taxon>Agaricomycetes</taxon>
        <taxon>Polyporales</taxon>
        <taxon>Phanerochaetaceae</taxon>
        <taxon>Phanerochaete</taxon>
    </lineage>
</organism>
<dbReference type="EMBL" id="JH930475">
    <property type="protein sequence ID" value="EKM52206.1"/>
    <property type="molecule type" value="Genomic_DNA"/>
</dbReference>
<dbReference type="InParanoid" id="K5UQU2"/>
<dbReference type="GeneID" id="18907185"/>
<dbReference type="Proteomes" id="UP000008370">
    <property type="component" value="Unassembled WGS sequence"/>
</dbReference>
<dbReference type="SUPFAM" id="SSF52540">
    <property type="entry name" value="P-loop containing nucleoside triphosphate hydrolases"/>
    <property type="match status" value="1"/>
</dbReference>
<dbReference type="HOGENOM" id="CLU_1603333_0_0_1"/>
<dbReference type="OrthoDB" id="5061070at2759"/>
<evidence type="ECO:0000313" key="2">
    <source>
        <dbReference type="Proteomes" id="UP000008370"/>
    </source>
</evidence>
<dbReference type="PRINTS" id="PR00195">
    <property type="entry name" value="DYNAMIN"/>
</dbReference>
<reference evidence="1 2" key="1">
    <citation type="journal article" date="2012" name="BMC Genomics">
        <title>Comparative genomics of the white-rot fungi, Phanerochaete carnosa and P. chrysosporium, to elucidate the genetic basis of the distinct wood types they colonize.</title>
        <authorList>
            <person name="Suzuki H."/>
            <person name="MacDonald J."/>
            <person name="Syed K."/>
            <person name="Salamov A."/>
            <person name="Hori C."/>
            <person name="Aerts A."/>
            <person name="Henrissat B."/>
            <person name="Wiebenga A."/>
            <person name="vanKuyk P.A."/>
            <person name="Barry K."/>
            <person name="Lindquist E."/>
            <person name="LaButti K."/>
            <person name="Lapidus A."/>
            <person name="Lucas S."/>
            <person name="Coutinho P."/>
            <person name="Gong Y."/>
            <person name="Samejima M."/>
            <person name="Mahadevan R."/>
            <person name="Abou-Zaid M."/>
            <person name="de Vries R.P."/>
            <person name="Igarashi K."/>
            <person name="Yadav J.S."/>
            <person name="Grigoriev I.V."/>
            <person name="Master E.R."/>
        </authorList>
    </citation>
    <scope>NUCLEOTIDE SEQUENCE [LARGE SCALE GENOMIC DNA]</scope>
    <source>
        <strain evidence="1 2">HHB-10118-sp</strain>
    </source>
</reference>
<sequence length="166" mass="18020">MSAGQLNLGSVLTGIDNEYAQRRKQRLALINQLRAIGAQAEFDLPRVAVIGNQSAGKSSLVEAISGVRCTVLVCRTSDANYYLQINVPRDAGTCTRCPMGCRLSSSTQPWTCQISIRWSSPQKGLQATSSSNKSLARRCTIGRTSSSCSVARKRRCSTRVHSPEIL</sequence>
<gene>
    <name evidence="1" type="ORF">PHACADRAFT_101156</name>
</gene>
<name>K5UQU2_PHACS</name>
<dbReference type="RefSeq" id="XP_007398563.1">
    <property type="nucleotide sequence ID" value="XM_007398501.1"/>
</dbReference>
<evidence type="ECO:0008006" key="3">
    <source>
        <dbReference type="Google" id="ProtNLM"/>
    </source>
</evidence>
<dbReference type="KEGG" id="pco:PHACADRAFT_101156"/>
<dbReference type="STRING" id="650164.K5UQU2"/>
<dbReference type="InterPro" id="IPR027417">
    <property type="entry name" value="P-loop_NTPase"/>
</dbReference>
<dbReference type="InterPro" id="IPR022812">
    <property type="entry name" value="Dynamin"/>
</dbReference>
<dbReference type="Gene3D" id="3.40.50.300">
    <property type="entry name" value="P-loop containing nucleotide triphosphate hydrolases"/>
    <property type="match status" value="1"/>
</dbReference>
<keyword evidence="2" id="KW-1185">Reference proteome</keyword>
<protein>
    <recommendedName>
        <fullName evidence="3">Dynamin-type G domain-containing protein</fullName>
    </recommendedName>
</protein>
<evidence type="ECO:0000313" key="1">
    <source>
        <dbReference type="EMBL" id="EKM52206.1"/>
    </source>
</evidence>
<proteinExistence type="predicted"/>
<accession>K5UQU2</accession>
<dbReference type="AlphaFoldDB" id="K5UQU2"/>